<evidence type="ECO:0000256" key="2">
    <source>
        <dbReference type="ARBA" id="ARBA00012028"/>
    </source>
</evidence>
<dbReference type="Gene3D" id="3.40.50.1240">
    <property type="entry name" value="Phosphoglycerate mutase-like"/>
    <property type="match status" value="1"/>
</dbReference>
<dbReference type="InterPro" id="IPR029033">
    <property type="entry name" value="His_PPase_superfam"/>
</dbReference>
<reference evidence="6" key="1">
    <citation type="journal article" date="2019" name="Int. J. Syst. Evol. Microbiol.">
        <title>The Global Catalogue of Microorganisms (GCM) 10K type strain sequencing project: providing services to taxonomists for standard genome sequencing and annotation.</title>
        <authorList>
            <consortium name="The Broad Institute Genomics Platform"/>
            <consortium name="The Broad Institute Genome Sequencing Center for Infectious Disease"/>
            <person name="Wu L."/>
            <person name="Ma J."/>
        </authorList>
    </citation>
    <scope>NUCLEOTIDE SEQUENCE [LARGE SCALE GENOMIC DNA]</scope>
    <source>
        <strain evidence="6">CCUG 56754</strain>
    </source>
</reference>
<dbReference type="Pfam" id="PF00300">
    <property type="entry name" value="His_Phos_1"/>
    <property type="match status" value="1"/>
</dbReference>
<dbReference type="PANTHER" id="PTHR11931">
    <property type="entry name" value="PHOSPHOGLYCERATE MUTASE"/>
    <property type="match status" value="1"/>
</dbReference>
<accession>A0ABW3LQ76</accession>
<dbReference type="SMART" id="SM00855">
    <property type="entry name" value="PGAM"/>
    <property type="match status" value="1"/>
</dbReference>
<evidence type="ECO:0000256" key="4">
    <source>
        <dbReference type="ARBA" id="ARBA00023235"/>
    </source>
</evidence>
<keyword evidence="4" id="KW-0413">Isomerase</keyword>
<keyword evidence="3" id="KW-0324">Glycolysis</keyword>
<dbReference type="InterPro" id="IPR013078">
    <property type="entry name" value="His_Pase_superF_clade-1"/>
</dbReference>
<dbReference type="CDD" id="cd07067">
    <property type="entry name" value="HP_PGM_like"/>
    <property type="match status" value="1"/>
</dbReference>
<gene>
    <name evidence="5" type="ORF">ACFQ3N_17555</name>
</gene>
<dbReference type="EMBL" id="JBHTKJ010000063">
    <property type="protein sequence ID" value="MFD1040182.1"/>
    <property type="molecule type" value="Genomic_DNA"/>
</dbReference>
<dbReference type="InterPro" id="IPR005952">
    <property type="entry name" value="Phosphogly_mut1"/>
</dbReference>
<proteinExistence type="inferred from homology"/>
<evidence type="ECO:0000256" key="1">
    <source>
        <dbReference type="ARBA" id="ARBA00006717"/>
    </source>
</evidence>
<name>A0ABW3LQ76_9BACI</name>
<comment type="similarity">
    <text evidence="1">Belongs to the phosphoglycerate mutase family. BPG-dependent PGAM subfamily.</text>
</comment>
<keyword evidence="6" id="KW-1185">Reference proteome</keyword>
<evidence type="ECO:0000256" key="3">
    <source>
        <dbReference type="ARBA" id="ARBA00023152"/>
    </source>
</evidence>
<dbReference type="SUPFAM" id="SSF53254">
    <property type="entry name" value="Phosphoglycerate mutase-like"/>
    <property type="match status" value="1"/>
</dbReference>
<comment type="caution">
    <text evidence="5">The sequence shown here is derived from an EMBL/GenBank/DDBJ whole genome shotgun (WGS) entry which is preliminary data.</text>
</comment>
<sequence>MKEILIMRHGESVADIENRLEGKADFALTDLGVRQAEITSQWINKHYNLDLIIASTLKRASKTAQILAIETGAKLQFDERLKEMDNGVLAGLLKTEADIKYPFPEDGRNYDEPIPGGESILLFQQRVETFWNRLIQRLFANNELDRICLVAHGKTIAMLFRCFLKLPPESNFWVATGDTGVHLLRFTTEERLIVFSNYEPAKHK</sequence>
<evidence type="ECO:0000313" key="6">
    <source>
        <dbReference type="Proteomes" id="UP001597040"/>
    </source>
</evidence>
<protein>
    <recommendedName>
        <fullName evidence="2">phosphoglycerate mutase (2,3-diphosphoglycerate-dependent)</fullName>
        <ecNumber evidence="2">5.4.2.11</ecNumber>
    </recommendedName>
</protein>
<organism evidence="5 6">
    <name type="scientific">Virgibacillus byunsanensis</name>
    <dbReference type="NCBI Taxonomy" id="570945"/>
    <lineage>
        <taxon>Bacteria</taxon>
        <taxon>Bacillati</taxon>
        <taxon>Bacillota</taxon>
        <taxon>Bacilli</taxon>
        <taxon>Bacillales</taxon>
        <taxon>Bacillaceae</taxon>
        <taxon>Virgibacillus</taxon>
    </lineage>
</organism>
<dbReference type="EC" id="5.4.2.11" evidence="2"/>
<evidence type="ECO:0000313" key="5">
    <source>
        <dbReference type="EMBL" id="MFD1040182.1"/>
    </source>
</evidence>
<dbReference type="Proteomes" id="UP001597040">
    <property type="component" value="Unassembled WGS sequence"/>
</dbReference>
<dbReference type="RefSeq" id="WP_390364022.1">
    <property type="nucleotide sequence ID" value="NZ_JBHTKJ010000063.1"/>
</dbReference>